<dbReference type="PROSITE" id="PS00197">
    <property type="entry name" value="2FE2S_FER_1"/>
    <property type="match status" value="1"/>
</dbReference>
<protein>
    <submittedName>
        <fullName evidence="2">Zinc ribbon domain-containing protein</fullName>
    </submittedName>
</protein>
<dbReference type="GO" id="GO:0051537">
    <property type="term" value="F:2 iron, 2 sulfur cluster binding"/>
    <property type="evidence" value="ECO:0007669"/>
    <property type="project" value="InterPro"/>
</dbReference>
<gene>
    <name evidence="2" type="ORF">ENW00_03320</name>
</gene>
<evidence type="ECO:0000313" key="2">
    <source>
        <dbReference type="EMBL" id="HFX13174.1"/>
    </source>
</evidence>
<dbReference type="EMBL" id="DTIN01000011">
    <property type="protein sequence ID" value="HFX13174.1"/>
    <property type="molecule type" value="Genomic_DNA"/>
</dbReference>
<comment type="caution">
    <text evidence="2">The sequence shown here is derived from an EMBL/GenBank/DDBJ whole genome shotgun (WGS) entry which is preliminary data.</text>
</comment>
<dbReference type="InterPro" id="IPR006058">
    <property type="entry name" value="2Fe2S_fd_BS"/>
</dbReference>
<evidence type="ECO:0000259" key="1">
    <source>
        <dbReference type="SMART" id="SM00834"/>
    </source>
</evidence>
<dbReference type="Pfam" id="PF09723">
    <property type="entry name" value="Zn_ribbon_8"/>
    <property type="match status" value="1"/>
</dbReference>
<proteinExistence type="predicted"/>
<organism evidence="2">
    <name type="scientific">Dictyoglomus thermophilum</name>
    <dbReference type="NCBI Taxonomy" id="14"/>
    <lineage>
        <taxon>Bacteria</taxon>
        <taxon>Pseudomonadati</taxon>
        <taxon>Dictyoglomota</taxon>
        <taxon>Dictyoglomia</taxon>
        <taxon>Dictyoglomales</taxon>
        <taxon>Dictyoglomaceae</taxon>
        <taxon>Dictyoglomus</taxon>
    </lineage>
</organism>
<dbReference type="InterPro" id="IPR013429">
    <property type="entry name" value="Regulatory_FmdB_Zinc_ribbon"/>
</dbReference>
<name>A0A7C3MIL3_DICTH</name>
<dbReference type="AlphaFoldDB" id="A0A7C3MIL3"/>
<dbReference type="InterPro" id="IPR029040">
    <property type="entry name" value="RPABC4/Spt4"/>
</dbReference>
<dbReference type="SUPFAM" id="SSF63393">
    <property type="entry name" value="RNA polymerase subunits"/>
    <property type="match status" value="1"/>
</dbReference>
<dbReference type="SMART" id="SM00834">
    <property type="entry name" value="CxxC_CXXC_SSSS"/>
    <property type="match status" value="1"/>
</dbReference>
<feature type="domain" description="Putative regulatory protein FmdB zinc ribbon" evidence="1">
    <location>
        <begin position="1"/>
        <end position="40"/>
    </location>
</feature>
<sequence length="66" mass="7148">MPIFEFKCEECGEKFEKLVYSNEEIRCPKCGSKNLKKLISLFATSGIEQGSSGCSSCSGGNCSSCH</sequence>
<dbReference type="Gene3D" id="2.20.28.30">
    <property type="entry name" value="RNA polymerase ii, chain L"/>
    <property type="match status" value="1"/>
</dbReference>
<accession>A0A7C3MIL3</accession>
<reference evidence="2" key="1">
    <citation type="journal article" date="2020" name="mSystems">
        <title>Genome- and Community-Level Interaction Insights into Carbon Utilization and Element Cycling Functions of Hydrothermarchaeota in Hydrothermal Sediment.</title>
        <authorList>
            <person name="Zhou Z."/>
            <person name="Liu Y."/>
            <person name="Xu W."/>
            <person name="Pan J."/>
            <person name="Luo Z.H."/>
            <person name="Li M."/>
        </authorList>
    </citation>
    <scope>NUCLEOTIDE SEQUENCE [LARGE SCALE GENOMIC DNA]</scope>
    <source>
        <strain evidence="2">SpSt-81</strain>
    </source>
</reference>
<dbReference type="NCBIfam" id="TIGR02605">
    <property type="entry name" value="CxxC_CxxC_SSSS"/>
    <property type="match status" value="1"/>
</dbReference>